<dbReference type="AlphaFoldDB" id="A0A9W8NK29"/>
<dbReference type="Proteomes" id="UP001148614">
    <property type="component" value="Unassembled WGS sequence"/>
</dbReference>
<feature type="region of interest" description="Disordered" evidence="1">
    <location>
        <begin position="209"/>
        <end position="296"/>
    </location>
</feature>
<gene>
    <name evidence="2" type="ORF">NPX13_g2769</name>
</gene>
<keyword evidence="3" id="KW-1185">Reference proteome</keyword>
<feature type="compositionally biased region" description="Basic and acidic residues" evidence="1">
    <location>
        <begin position="184"/>
        <end position="193"/>
    </location>
</feature>
<sequence>MTSYSKRHKVESHPWCHTPINLNSDEWDWPFWKFEYPNQGVLFGELHTKYNSVSSAIQDPYAWHLDVRSVADVANSREEFETLLKERRDERFKELVDAWEKIASMLTVESYRFSLLQDDFDFWTRFIRISRHWSFDSFVGWFTPYCREVKQLPPPIDKDFYDEVLTDEGRELYDRARLEEEREFNAAKERASPDDSPGPSMQHALSGLQMEETVAASSSSSSPEPDQWKPEMVDRASSPIVIAAEQIPPTEATQTLNKGVKRQRKQEKSTKSGSQGLRRSARLQEQAERQAKRRRL</sequence>
<proteinExistence type="predicted"/>
<dbReference type="VEuPathDB" id="FungiDB:F4678DRAFT_454844"/>
<evidence type="ECO:0000313" key="3">
    <source>
        <dbReference type="Proteomes" id="UP001148614"/>
    </source>
</evidence>
<accession>A0A9W8NK29</accession>
<comment type="caution">
    <text evidence="2">The sequence shown here is derived from an EMBL/GenBank/DDBJ whole genome shotgun (WGS) entry which is preliminary data.</text>
</comment>
<feature type="region of interest" description="Disordered" evidence="1">
    <location>
        <begin position="184"/>
        <end position="203"/>
    </location>
</feature>
<reference evidence="2" key="1">
    <citation type="submission" date="2022-07" db="EMBL/GenBank/DDBJ databases">
        <title>Genome Sequence of Xylaria arbuscula.</title>
        <authorList>
            <person name="Buettner E."/>
        </authorList>
    </citation>
    <scope>NUCLEOTIDE SEQUENCE</scope>
    <source>
        <strain evidence="2">VT107</strain>
    </source>
</reference>
<protein>
    <submittedName>
        <fullName evidence="2">Uncharacterized protein</fullName>
    </submittedName>
</protein>
<name>A0A9W8NK29_9PEZI</name>
<evidence type="ECO:0000256" key="1">
    <source>
        <dbReference type="SAM" id="MobiDB-lite"/>
    </source>
</evidence>
<evidence type="ECO:0000313" key="2">
    <source>
        <dbReference type="EMBL" id="KAJ3577798.1"/>
    </source>
</evidence>
<dbReference type="EMBL" id="JANPWZ010000308">
    <property type="protein sequence ID" value="KAJ3577798.1"/>
    <property type="molecule type" value="Genomic_DNA"/>
</dbReference>
<organism evidence="2 3">
    <name type="scientific">Xylaria arbuscula</name>
    <dbReference type="NCBI Taxonomy" id="114810"/>
    <lineage>
        <taxon>Eukaryota</taxon>
        <taxon>Fungi</taxon>
        <taxon>Dikarya</taxon>
        <taxon>Ascomycota</taxon>
        <taxon>Pezizomycotina</taxon>
        <taxon>Sordariomycetes</taxon>
        <taxon>Xylariomycetidae</taxon>
        <taxon>Xylariales</taxon>
        <taxon>Xylariaceae</taxon>
        <taxon>Xylaria</taxon>
    </lineage>
</organism>